<keyword evidence="1" id="KW-0812">Transmembrane</keyword>
<dbReference type="AlphaFoldDB" id="A0AAU7CH27"/>
<evidence type="ECO:0000313" key="2">
    <source>
        <dbReference type="EMBL" id="XBH04314.1"/>
    </source>
</evidence>
<dbReference type="RefSeq" id="WP_406697066.1">
    <property type="nucleotide sequence ID" value="NZ_CP155447.1"/>
</dbReference>
<feature type="transmembrane region" description="Helical" evidence="1">
    <location>
        <begin position="21"/>
        <end position="39"/>
    </location>
</feature>
<keyword evidence="1" id="KW-0472">Membrane</keyword>
<evidence type="ECO:0000256" key="1">
    <source>
        <dbReference type="SAM" id="Phobius"/>
    </source>
</evidence>
<keyword evidence="1" id="KW-1133">Transmembrane helix</keyword>
<accession>A0AAU7CH27</accession>
<sequence length="117" mass="13067">MDPSNDRILRRTERNRRLGRGSGTVILVLAGIIGCFGLFGTKVLEAQPRATRAPAAQPVRRPNDYRQVQVVWANMAETLNQWEEKGWETFQIVPIQATNPGVGAPMTVAILFRRPAK</sequence>
<dbReference type="PROSITE" id="PS51257">
    <property type="entry name" value="PROKAR_LIPOPROTEIN"/>
    <property type="match status" value="1"/>
</dbReference>
<organism evidence="2">
    <name type="scientific">Singulisphaera sp. Ch08</name>
    <dbReference type="NCBI Taxonomy" id="3120278"/>
    <lineage>
        <taxon>Bacteria</taxon>
        <taxon>Pseudomonadati</taxon>
        <taxon>Planctomycetota</taxon>
        <taxon>Planctomycetia</taxon>
        <taxon>Isosphaerales</taxon>
        <taxon>Isosphaeraceae</taxon>
        <taxon>Singulisphaera</taxon>
    </lineage>
</organism>
<name>A0AAU7CH27_9BACT</name>
<evidence type="ECO:0008006" key="3">
    <source>
        <dbReference type="Google" id="ProtNLM"/>
    </source>
</evidence>
<protein>
    <recommendedName>
        <fullName evidence="3">DUF4177 domain-containing protein</fullName>
    </recommendedName>
</protein>
<dbReference type="EMBL" id="CP155447">
    <property type="protein sequence ID" value="XBH04314.1"/>
    <property type="molecule type" value="Genomic_DNA"/>
</dbReference>
<proteinExistence type="predicted"/>
<gene>
    <name evidence="2" type="ORF">V5E97_39385</name>
</gene>
<reference evidence="2" key="1">
    <citation type="submission" date="2024-05" db="EMBL/GenBank/DDBJ databases">
        <title>Planctomycetes of the genus Singulisphaera possess chitinolytic capabilities.</title>
        <authorList>
            <person name="Ivanova A."/>
        </authorList>
    </citation>
    <scope>NUCLEOTIDE SEQUENCE</scope>
    <source>
        <strain evidence="2">Ch08T</strain>
    </source>
</reference>